<dbReference type="Proteomes" id="UP000054279">
    <property type="component" value="Unassembled WGS sequence"/>
</dbReference>
<dbReference type="InterPro" id="IPR045469">
    <property type="entry name" value="Nis1"/>
</dbReference>
<reference evidence="2 3" key="1">
    <citation type="submission" date="2014-06" db="EMBL/GenBank/DDBJ databases">
        <title>Evolutionary Origins and Diversification of the Mycorrhizal Mutualists.</title>
        <authorList>
            <consortium name="DOE Joint Genome Institute"/>
            <consortium name="Mycorrhizal Genomics Consortium"/>
            <person name="Kohler A."/>
            <person name="Kuo A."/>
            <person name="Nagy L.G."/>
            <person name="Floudas D."/>
            <person name="Copeland A."/>
            <person name="Barry K.W."/>
            <person name="Cichocki N."/>
            <person name="Veneault-Fourrey C."/>
            <person name="LaButti K."/>
            <person name="Lindquist E.A."/>
            <person name="Lipzen A."/>
            <person name="Lundell T."/>
            <person name="Morin E."/>
            <person name="Murat C."/>
            <person name="Riley R."/>
            <person name="Ohm R."/>
            <person name="Sun H."/>
            <person name="Tunlid A."/>
            <person name="Henrissat B."/>
            <person name="Grigoriev I.V."/>
            <person name="Hibbett D.S."/>
            <person name="Martin F."/>
        </authorList>
    </citation>
    <scope>NUCLEOTIDE SEQUENCE [LARGE SCALE GENOMIC DNA]</scope>
    <source>
        <strain evidence="2 3">SS14</strain>
    </source>
</reference>
<dbReference type="AlphaFoldDB" id="A0A0C9VY74"/>
<feature type="signal peptide" evidence="1">
    <location>
        <begin position="1"/>
        <end position="18"/>
    </location>
</feature>
<dbReference type="EMBL" id="KN837120">
    <property type="protein sequence ID" value="KIJ43915.1"/>
    <property type="molecule type" value="Genomic_DNA"/>
</dbReference>
<accession>A0A0C9VY74</accession>
<evidence type="ECO:0000313" key="3">
    <source>
        <dbReference type="Proteomes" id="UP000054279"/>
    </source>
</evidence>
<organism evidence="2 3">
    <name type="scientific">Sphaerobolus stellatus (strain SS14)</name>
    <dbReference type="NCBI Taxonomy" id="990650"/>
    <lineage>
        <taxon>Eukaryota</taxon>
        <taxon>Fungi</taxon>
        <taxon>Dikarya</taxon>
        <taxon>Basidiomycota</taxon>
        <taxon>Agaricomycotina</taxon>
        <taxon>Agaricomycetes</taxon>
        <taxon>Phallomycetidae</taxon>
        <taxon>Geastrales</taxon>
        <taxon>Sphaerobolaceae</taxon>
        <taxon>Sphaerobolus</taxon>
    </lineage>
</organism>
<protein>
    <submittedName>
        <fullName evidence="2">Uncharacterized protein</fullName>
    </submittedName>
</protein>
<name>A0A0C9VY74_SPHS4</name>
<proteinExistence type="predicted"/>
<keyword evidence="3" id="KW-1185">Reference proteome</keyword>
<feature type="chain" id="PRO_5002221980" evidence="1">
    <location>
        <begin position="19"/>
        <end position="155"/>
    </location>
</feature>
<evidence type="ECO:0000256" key="1">
    <source>
        <dbReference type="SAM" id="SignalP"/>
    </source>
</evidence>
<gene>
    <name evidence="2" type="ORF">M422DRAFT_30729</name>
</gene>
<keyword evidence="1" id="KW-0732">Signal</keyword>
<dbReference type="HOGENOM" id="CLU_137500_1_0_1"/>
<sequence length="155" mass="16393">MKFNTVTASLSFASLALAQTFSIVEPSSGGSISPGQAFNVQIEQPAVQGIFQSVSMVIGLQRCGSSECTTTDGTIMGQILYSNTFSPVRHDNTKPPYQNFTFSIDDTQPNNGFLHATQTFLTGAGPSVQLATQSIPLKITVPAANVASAKFKRGL</sequence>
<dbReference type="OrthoDB" id="2841294at2759"/>
<dbReference type="Pfam" id="PF19271">
    <property type="entry name" value="Nis1"/>
    <property type="match status" value="1"/>
</dbReference>
<evidence type="ECO:0000313" key="2">
    <source>
        <dbReference type="EMBL" id="KIJ43915.1"/>
    </source>
</evidence>